<evidence type="ECO:0000313" key="2">
    <source>
        <dbReference type="EMBL" id="PPE73192.1"/>
    </source>
</evidence>
<evidence type="ECO:0000313" key="3">
    <source>
        <dbReference type="Proteomes" id="UP000238220"/>
    </source>
</evidence>
<dbReference type="InterPro" id="IPR032466">
    <property type="entry name" value="Metal_Hydrolase"/>
</dbReference>
<keyword evidence="3" id="KW-1185">Reference proteome</keyword>
<dbReference type="SUPFAM" id="SSF51556">
    <property type="entry name" value="Metallo-dependent hydrolases"/>
    <property type="match status" value="1"/>
</dbReference>
<dbReference type="Proteomes" id="UP000238220">
    <property type="component" value="Unassembled WGS sequence"/>
</dbReference>
<comment type="caution">
    <text evidence="2">The sequence shown here is derived from an EMBL/GenBank/DDBJ whole genome shotgun (WGS) entry which is preliminary data.</text>
</comment>
<organism evidence="2 3">
    <name type="scientific">Solimonas fluminis</name>
    <dbReference type="NCBI Taxonomy" id="2086571"/>
    <lineage>
        <taxon>Bacteria</taxon>
        <taxon>Pseudomonadati</taxon>
        <taxon>Pseudomonadota</taxon>
        <taxon>Gammaproteobacteria</taxon>
        <taxon>Nevskiales</taxon>
        <taxon>Nevskiaceae</taxon>
        <taxon>Solimonas</taxon>
    </lineage>
</organism>
<name>A0A2S5TE42_9GAMM</name>
<evidence type="ECO:0000256" key="1">
    <source>
        <dbReference type="SAM" id="MobiDB-lite"/>
    </source>
</evidence>
<protein>
    <submittedName>
        <fullName evidence="2">Peptidase M19</fullName>
    </submittedName>
</protein>
<dbReference type="Gene3D" id="3.20.20.140">
    <property type="entry name" value="Metal-dependent hydrolases"/>
    <property type="match status" value="1"/>
</dbReference>
<feature type="region of interest" description="Disordered" evidence="1">
    <location>
        <begin position="1"/>
        <end position="24"/>
    </location>
</feature>
<dbReference type="AlphaFoldDB" id="A0A2S5TE42"/>
<gene>
    <name evidence="2" type="ORF">C3942_15355</name>
</gene>
<reference evidence="2 3" key="1">
    <citation type="submission" date="2018-02" db="EMBL/GenBank/DDBJ databases">
        <title>Genome sequencing of Solimonas sp. HR-BB.</title>
        <authorList>
            <person name="Lee Y."/>
            <person name="Jeon C.O."/>
        </authorList>
    </citation>
    <scope>NUCLEOTIDE SEQUENCE [LARGE SCALE GENOMIC DNA]</scope>
    <source>
        <strain evidence="2 3">HR-BB</strain>
    </source>
</reference>
<sequence length="714" mass="76736">MATLGGCGSSDPVSGTAGHPNPAPKTRYDLANHCYVLKSTGNGYVKRDGAGYSATAPDAASAEPFYMKPTALGRYLFHDHGSAILTAADGQVGTVTRAVDGSDWTIDTTAPGRYTVSSASAGQSLATDAAGKLMLASAPATFTFEPATGCTAYPEISTDSVGDTYRGRGVNKPVVGFAEVHTHMAMGHEMSDGSQHVGPSAGGVLYGQMYNRFGVPEALDNCEAYHGPNGIRDPEALILDLTPLVTHDTKGWPDFVDWPGHVSQLHQAMYYKWVERAWKAGLRVMVSEGTNIAALCEVAQLYMVTVRPGEALTYDCNDMNLGINQVKYLKTLQDYVDAQEGGPGKGWFRIVGDPAQAREVINQGKLAVVPGLEFSNLFNCTSKSVLGLGEQAGCTKEDIDQQIEEVWDLGVRELFPYHDVDSALGGTGIFNGLVLNLVGFWGTGHFWDTYDCPDGGEGETYFYDAGAVMTTAIPGTGADPLTQFVLNTVGGTLPLYTPGKRQCNARGMTELGRYAVQKLMDKKFIIDIDHAELSIKSDMIEMAKQQTPPYPLISAHGGHGGISIQQAKDILDLGGLIYPFKPNGKGHVEFMQKLKPIWPAGKPMAVGYGMDANGIADRAGPRGAGSKPVEYPFTLFKGPDWGPQFSGVKPVTFNLQTVPESGKTWNIDEVGTAHYGMVADYVEEIRLEGGQEALDALYNSAEAYLQMWEKTVNR</sequence>
<accession>A0A2S5TE42</accession>
<proteinExistence type="predicted"/>
<dbReference type="EMBL" id="PSNW01000008">
    <property type="protein sequence ID" value="PPE73192.1"/>
    <property type="molecule type" value="Genomic_DNA"/>
</dbReference>